<dbReference type="OrthoDB" id="4186383at2759"/>
<organism evidence="2 3">
    <name type="scientific">Ajellomyces capsulatus</name>
    <name type="common">Darling's disease fungus</name>
    <name type="synonym">Histoplasma capsulatum</name>
    <dbReference type="NCBI Taxonomy" id="5037"/>
    <lineage>
        <taxon>Eukaryota</taxon>
        <taxon>Fungi</taxon>
        <taxon>Dikarya</taxon>
        <taxon>Ascomycota</taxon>
        <taxon>Pezizomycotina</taxon>
        <taxon>Eurotiomycetes</taxon>
        <taxon>Eurotiomycetidae</taxon>
        <taxon>Onygenales</taxon>
        <taxon>Ajellomycetaceae</taxon>
        <taxon>Histoplasma</taxon>
    </lineage>
</organism>
<feature type="domain" description="BTB" evidence="1">
    <location>
        <begin position="36"/>
        <end position="102"/>
    </location>
</feature>
<dbReference type="EMBL" id="CP069114">
    <property type="protein sequence ID" value="QSS63439.1"/>
    <property type="molecule type" value="Genomic_DNA"/>
</dbReference>
<dbReference type="CDD" id="cd18186">
    <property type="entry name" value="BTB_POZ_ZBTB_KLHL-like"/>
    <property type="match status" value="1"/>
</dbReference>
<dbReference type="Proteomes" id="UP000663671">
    <property type="component" value="Chromosome 1"/>
</dbReference>
<dbReference type="AlphaFoldDB" id="A0A8A1MBX5"/>
<gene>
    <name evidence="2" type="ORF">I7I51_00497</name>
</gene>
<dbReference type="Gene3D" id="3.30.710.10">
    <property type="entry name" value="Potassium Channel Kv1.1, Chain A"/>
    <property type="match status" value="1"/>
</dbReference>
<evidence type="ECO:0000313" key="3">
    <source>
        <dbReference type="Proteomes" id="UP000663671"/>
    </source>
</evidence>
<name>A0A8A1MBX5_AJECA</name>
<dbReference type="PANTHER" id="PTHR47843">
    <property type="entry name" value="BTB DOMAIN-CONTAINING PROTEIN-RELATED"/>
    <property type="match status" value="1"/>
</dbReference>
<dbReference type="VEuPathDB" id="FungiDB:I7I51_00497"/>
<evidence type="ECO:0000313" key="2">
    <source>
        <dbReference type="EMBL" id="QSS63439.1"/>
    </source>
</evidence>
<dbReference type="PROSITE" id="PS50097">
    <property type="entry name" value="BTB"/>
    <property type="match status" value="1"/>
</dbReference>
<dbReference type="Pfam" id="PF00651">
    <property type="entry name" value="BTB"/>
    <property type="match status" value="1"/>
</dbReference>
<dbReference type="InterPro" id="IPR000210">
    <property type="entry name" value="BTB/POZ_dom"/>
</dbReference>
<evidence type="ECO:0000259" key="1">
    <source>
        <dbReference type="PROSITE" id="PS50097"/>
    </source>
</evidence>
<reference evidence="2" key="1">
    <citation type="submission" date="2021-01" db="EMBL/GenBank/DDBJ databases">
        <title>Chromosome-level genome assembly of a human fungal pathogen reveals clustering of transcriptionally co-regulated genes.</title>
        <authorList>
            <person name="Voorhies M."/>
            <person name="Cohen S."/>
            <person name="Shea T.P."/>
            <person name="Petrus S."/>
            <person name="Munoz J.F."/>
            <person name="Poplawski S."/>
            <person name="Goldman W.E."/>
            <person name="Michael T."/>
            <person name="Cuomo C.A."/>
            <person name="Sil A."/>
            <person name="Beyhan S."/>
        </authorList>
    </citation>
    <scope>NUCLEOTIDE SEQUENCE</scope>
    <source>
        <strain evidence="2">WU24</strain>
    </source>
</reference>
<dbReference type="PANTHER" id="PTHR47843:SF5">
    <property type="entry name" value="BTB_POZ DOMAIN PROTEIN"/>
    <property type="match status" value="1"/>
</dbReference>
<dbReference type="InterPro" id="IPR011333">
    <property type="entry name" value="SKP1/BTB/POZ_sf"/>
</dbReference>
<protein>
    <recommendedName>
        <fullName evidence="1">BTB domain-containing protein</fullName>
    </recommendedName>
</protein>
<proteinExistence type="predicted"/>
<dbReference type="SUPFAM" id="SSF54695">
    <property type="entry name" value="POZ domain"/>
    <property type="match status" value="1"/>
</dbReference>
<sequence length="327" mass="37094">MPKRILRTINSPTVEPDPRQELVDSLASLLKEPKYSDLTIICHSHSFLVHKSIVCPRSDFFAKACDGKFREAASGEIALDEDPLLVKKTVEYLYLLDYQIDGVRSSEVETPNDENTPLTFKTSDKPSSVASTQYYDPVSFHILMYSLADRLLIHGLKSLSKMNVKKELSQRLDGDAFRKAVIETYNTTPEHERGLRDLIVEMTIDHLSDLRQENNSAPAALQDNLFKEVPGYAYDLLKTMINKNVKRNQVDSTTKNLIIIVVRSPGAWVNDKEHLNIYIVDQKRVPLEIFNAIQHIWARRVRTPEQSIGVKVAEVTILDMSSKVIGS</sequence>
<accession>A0A8A1MBX5</accession>